<evidence type="ECO:0000313" key="6">
    <source>
        <dbReference type="EMBL" id="GIZ03117.1"/>
    </source>
</evidence>
<dbReference type="PANTHER" id="PTHR16001">
    <property type="entry name" value="ECTO-NOX DISULFIDE-THIOL EXCHANGER"/>
    <property type="match status" value="1"/>
</dbReference>
<dbReference type="GO" id="GO:0009897">
    <property type="term" value="C:external side of plasma membrane"/>
    <property type="evidence" value="ECO:0007669"/>
    <property type="project" value="InterPro"/>
</dbReference>
<dbReference type="SMART" id="SM00360">
    <property type="entry name" value="RRM"/>
    <property type="match status" value="1"/>
</dbReference>
<proteinExistence type="predicted"/>
<dbReference type="PROSITE" id="PS50102">
    <property type="entry name" value="RRM"/>
    <property type="match status" value="1"/>
</dbReference>
<keyword evidence="1 2" id="KW-0694">RNA-binding</keyword>
<dbReference type="InterPro" id="IPR035979">
    <property type="entry name" value="RBD_domain_sf"/>
</dbReference>
<dbReference type="Pfam" id="PF00076">
    <property type="entry name" value="RRM_1"/>
    <property type="match status" value="1"/>
</dbReference>
<evidence type="ECO:0000259" key="5">
    <source>
        <dbReference type="PROSITE" id="PS50102"/>
    </source>
</evidence>
<name>A0AAV4Y766_CAEEX</name>
<gene>
    <name evidence="6" type="primary">Enox1</name>
    <name evidence="6" type="ORF">CEXT_690841</name>
</gene>
<dbReference type="PANTHER" id="PTHR16001:SF4">
    <property type="entry name" value="ECTO-NOX DISULFIDE-THIOL EXCHANGER 1-LIKE PROTEIN"/>
    <property type="match status" value="1"/>
</dbReference>
<dbReference type="GO" id="GO:0007624">
    <property type="term" value="P:ultradian rhythm"/>
    <property type="evidence" value="ECO:0007669"/>
    <property type="project" value="InterPro"/>
</dbReference>
<protein>
    <submittedName>
        <fullName evidence="6">Ecto-NOX disulfide-thiol exchanger 1</fullName>
    </submittedName>
</protein>
<feature type="domain" description="RRM" evidence="5">
    <location>
        <begin position="265"/>
        <end position="344"/>
    </location>
</feature>
<feature type="region of interest" description="Disordered" evidence="4">
    <location>
        <begin position="359"/>
        <end position="378"/>
    </location>
</feature>
<dbReference type="InterPro" id="IPR038876">
    <property type="entry name" value="ENOX"/>
</dbReference>
<feature type="coiled-coil region" evidence="3">
    <location>
        <begin position="537"/>
        <end position="585"/>
    </location>
</feature>
<evidence type="ECO:0000256" key="2">
    <source>
        <dbReference type="PROSITE-ProRule" id="PRU00176"/>
    </source>
</evidence>
<reference evidence="6 7" key="1">
    <citation type="submission" date="2021-06" db="EMBL/GenBank/DDBJ databases">
        <title>Caerostris extrusa draft genome.</title>
        <authorList>
            <person name="Kono N."/>
            <person name="Arakawa K."/>
        </authorList>
    </citation>
    <scope>NUCLEOTIDE SEQUENCE [LARGE SCALE GENOMIC DNA]</scope>
</reference>
<dbReference type="AlphaFoldDB" id="A0AAV4Y766"/>
<dbReference type="Proteomes" id="UP001054945">
    <property type="component" value="Unassembled WGS sequence"/>
</dbReference>
<feature type="coiled-coil region" evidence="3">
    <location>
        <begin position="434"/>
        <end position="472"/>
    </location>
</feature>
<evidence type="ECO:0000313" key="7">
    <source>
        <dbReference type="Proteomes" id="UP001054945"/>
    </source>
</evidence>
<dbReference type="InterPro" id="IPR000504">
    <property type="entry name" value="RRM_dom"/>
</dbReference>
<comment type="caution">
    <text evidence="6">The sequence shown here is derived from an EMBL/GenBank/DDBJ whole genome shotgun (WGS) entry which is preliminary data.</text>
</comment>
<organism evidence="6 7">
    <name type="scientific">Caerostris extrusa</name>
    <name type="common">Bark spider</name>
    <name type="synonym">Caerostris bankana</name>
    <dbReference type="NCBI Taxonomy" id="172846"/>
    <lineage>
        <taxon>Eukaryota</taxon>
        <taxon>Metazoa</taxon>
        <taxon>Ecdysozoa</taxon>
        <taxon>Arthropoda</taxon>
        <taxon>Chelicerata</taxon>
        <taxon>Arachnida</taxon>
        <taxon>Araneae</taxon>
        <taxon>Araneomorphae</taxon>
        <taxon>Entelegynae</taxon>
        <taxon>Araneoidea</taxon>
        <taxon>Araneidae</taxon>
        <taxon>Caerostris</taxon>
    </lineage>
</organism>
<evidence type="ECO:0000256" key="1">
    <source>
        <dbReference type="ARBA" id="ARBA00022884"/>
    </source>
</evidence>
<dbReference type="Gene3D" id="3.30.70.330">
    <property type="match status" value="1"/>
</dbReference>
<evidence type="ECO:0000256" key="3">
    <source>
        <dbReference type="SAM" id="Coils"/>
    </source>
</evidence>
<accession>A0AAV4Y766</accession>
<dbReference type="GO" id="GO:0016491">
    <property type="term" value="F:oxidoreductase activity"/>
    <property type="evidence" value="ECO:0007669"/>
    <property type="project" value="InterPro"/>
</dbReference>
<dbReference type="InterPro" id="IPR012677">
    <property type="entry name" value="Nucleotide-bd_a/b_plait_sf"/>
</dbReference>
<dbReference type="EMBL" id="BPLR01018904">
    <property type="protein sequence ID" value="GIZ03117.1"/>
    <property type="molecule type" value="Genomic_DNA"/>
</dbReference>
<feature type="compositionally biased region" description="Basic and acidic residues" evidence="4">
    <location>
        <begin position="36"/>
        <end position="50"/>
    </location>
</feature>
<dbReference type="SUPFAM" id="SSF54928">
    <property type="entry name" value="RNA-binding domain, RBD"/>
    <property type="match status" value="1"/>
</dbReference>
<feature type="compositionally biased region" description="Polar residues" evidence="4">
    <location>
        <begin position="15"/>
        <end position="35"/>
    </location>
</feature>
<keyword evidence="7" id="KW-1185">Reference proteome</keyword>
<sequence>MEENNSNSDYKHKSNSQNFNNLAPLSGPFSTNSTWEGRDPDRTSSRESTEKVQNQEAKQDKGDIIPDADQATIHIHQQQQIAPEFTQHPQITSIMPQQQQMASAVPQHQQMAVGNQQMIQQPPYPPYSYNGYENNIDHNGICSMPNYNMMMPTGIDQWCMNNRVLTANSVQINPSTSGVNVSNGKDMPVPGNGIGAYSYMNITNDPSVFKAVPTMSCYYPFPVLNGIEFQPNFNHLDPIVISKATLNPPLPGEKPKRHERPPGCRTVYVGYLPEKITEEIVREIFSRCGAISTIRMSKSHFCHIRFADMETVDQALLLSGFRIKIEGNDDPAYNSKIHVDYASARDDQRDYECQQRALEREKRHRQQQTFHPPSPPPVVHYSELEAKSVGEKLRNEQTFKEALHILITWLERGECNKKSAESFYLMIKSVNGHVIKLNIERENYDKNFHQAKQNLENKLRSIQLDIKEIIKVFKATTPQKVWDHFSRPQRSQIKQMKDNTYAVMETISHALVNDRVEEEMDLCDEDKSDEDGLDESLQDLYDTLNRMNSELAEANQSYEFYQQTFKEQQRAIDGLKTELEALRIKNGGKNSNQNFGNLTAEKAFTNSAIQCGVSKIGLSANETRFVSLIATFLHVHPFGASIDYICSYLNKIDSTVSTRDVENLLKRFPVLFKEKGTFCKHLYIKLKEKKEEVKLPDLALFIQPSFKIKFLPSRSS</sequence>
<dbReference type="GO" id="GO:0003723">
    <property type="term" value="F:RNA binding"/>
    <property type="evidence" value="ECO:0007669"/>
    <property type="project" value="UniProtKB-UniRule"/>
</dbReference>
<evidence type="ECO:0000256" key="4">
    <source>
        <dbReference type="SAM" id="MobiDB-lite"/>
    </source>
</evidence>
<feature type="region of interest" description="Disordered" evidence="4">
    <location>
        <begin position="1"/>
        <end position="64"/>
    </location>
</feature>
<keyword evidence="3" id="KW-0175">Coiled coil</keyword>